<name>A0ABU0S4B5_9HYPH</name>
<organism evidence="1 2">
    <name type="scientific">Phyllobacterium ifriqiyense</name>
    <dbReference type="NCBI Taxonomy" id="314238"/>
    <lineage>
        <taxon>Bacteria</taxon>
        <taxon>Pseudomonadati</taxon>
        <taxon>Pseudomonadota</taxon>
        <taxon>Alphaproteobacteria</taxon>
        <taxon>Hyphomicrobiales</taxon>
        <taxon>Phyllobacteriaceae</taxon>
        <taxon>Phyllobacterium</taxon>
    </lineage>
</organism>
<evidence type="ECO:0000313" key="1">
    <source>
        <dbReference type="EMBL" id="MDQ0995592.1"/>
    </source>
</evidence>
<dbReference type="RefSeq" id="WP_307277094.1">
    <property type="nucleotide sequence ID" value="NZ_JAUSZT010000002.1"/>
</dbReference>
<dbReference type="EMBL" id="JAUSZT010000002">
    <property type="protein sequence ID" value="MDQ0995592.1"/>
    <property type="molecule type" value="Genomic_DNA"/>
</dbReference>
<keyword evidence="2" id="KW-1185">Reference proteome</keyword>
<gene>
    <name evidence="1" type="ORF">QFZ34_000769</name>
</gene>
<dbReference type="Proteomes" id="UP001237780">
    <property type="component" value="Unassembled WGS sequence"/>
</dbReference>
<evidence type="ECO:0000313" key="2">
    <source>
        <dbReference type="Proteomes" id="UP001237780"/>
    </source>
</evidence>
<proteinExistence type="predicted"/>
<reference evidence="1 2" key="1">
    <citation type="submission" date="2023-07" db="EMBL/GenBank/DDBJ databases">
        <title>Comparative genomics of wheat-associated soil bacteria to identify genetic determinants of phenazine resistance.</title>
        <authorList>
            <person name="Mouncey N."/>
        </authorList>
    </citation>
    <scope>NUCLEOTIDE SEQUENCE [LARGE SCALE GENOMIC DNA]</scope>
    <source>
        <strain evidence="1 2">W4I11</strain>
    </source>
</reference>
<accession>A0ABU0S4B5</accession>
<protein>
    <submittedName>
        <fullName evidence="1">Uncharacterized protein</fullName>
    </submittedName>
</protein>
<comment type="caution">
    <text evidence="1">The sequence shown here is derived from an EMBL/GenBank/DDBJ whole genome shotgun (WGS) entry which is preliminary data.</text>
</comment>
<sequence length="118" mass="13564">MPEIASAPANPELYARAYLSDPVFWWWSTNSYTVEECGTVLKRVLSLIDQARLPDHEQALAQLGVGPLESMMSESLLDILECWVPFKEPMRYALNSVRFETQPLAVQLRFETLMDRSR</sequence>